<dbReference type="PANTHER" id="PTHR23044:SF61">
    <property type="entry name" value="3'-5' EXORIBONUCLEASE 1-RELATED"/>
    <property type="match status" value="1"/>
</dbReference>
<dbReference type="InterPro" id="IPR012337">
    <property type="entry name" value="RNaseH-like_sf"/>
</dbReference>
<dbReference type="Proteomes" id="UP000494165">
    <property type="component" value="Unassembled WGS sequence"/>
</dbReference>
<evidence type="ECO:0000256" key="3">
    <source>
        <dbReference type="ARBA" id="ARBA00022839"/>
    </source>
</evidence>
<dbReference type="InterPro" id="IPR051274">
    <property type="entry name" value="3-5_Exoribonuclease"/>
</dbReference>
<dbReference type="SUPFAM" id="SSF53098">
    <property type="entry name" value="Ribonuclease H-like"/>
    <property type="match status" value="1"/>
</dbReference>
<evidence type="ECO:0000313" key="6">
    <source>
        <dbReference type="Proteomes" id="UP000494165"/>
    </source>
</evidence>
<protein>
    <recommendedName>
        <fullName evidence="4">Exonuclease domain-containing protein</fullName>
    </recommendedName>
</protein>
<proteinExistence type="predicted"/>
<dbReference type="Pfam" id="PF00929">
    <property type="entry name" value="RNase_T"/>
    <property type="match status" value="1"/>
</dbReference>
<dbReference type="CDD" id="cd06133">
    <property type="entry name" value="ERI-1_3'hExo_like"/>
    <property type="match status" value="1"/>
</dbReference>
<organism evidence="5 6">
    <name type="scientific">Cloeon dipterum</name>
    <dbReference type="NCBI Taxonomy" id="197152"/>
    <lineage>
        <taxon>Eukaryota</taxon>
        <taxon>Metazoa</taxon>
        <taxon>Ecdysozoa</taxon>
        <taxon>Arthropoda</taxon>
        <taxon>Hexapoda</taxon>
        <taxon>Insecta</taxon>
        <taxon>Pterygota</taxon>
        <taxon>Palaeoptera</taxon>
        <taxon>Ephemeroptera</taxon>
        <taxon>Pisciforma</taxon>
        <taxon>Baetidae</taxon>
        <taxon>Cloeon</taxon>
    </lineage>
</organism>
<keyword evidence="6" id="KW-1185">Reference proteome</keyword>
<evidence type="ECO:0000313" key="5">
    <source>
        <dbReference type="EMBL" id="CAB3384458.1"/>
    </source>
</evidence>
<dbReference type="InterPro" id="IPR047201">
    <property type="entry name" value="ERI-1_3'hExo-like"/>
</dbReference>
<feature type="domain" description="Exonuclease" evidence="4">
    <location>
        <begin position="59"/>
        <end position="241"/>
    </location>
</feature>
<name>A0A8S1DQM4_9INSE</name>
<dbReference type="InterPro" id="IPR036397">
    <property type="entry name" value="RNaseH_sf"/>
</dbReference>
<dbReference type="SMART" id="SM00479">
    <property type="entry name" value="EXOIII"/>
    <property type="match status" value="1"/>
</dbReference>
<gene>
    <name evidence="5" type="ORF">CLODIP_2_CD10577</name>
</gene>
<keyword evidence="2" id="KW-0378">Hydrolase</keyword>
<dbReference type="InterPro" id="IPR013520">
    <property type="entry name" value="Ribonucl_H"/>
</dbReference>
<evidence type="ECO:0000256" key="1">
    <source>
        <dbReference type="ARBA" id="ARBA00022722"/>
    </source>
</evidence>
<keyword evidence="1" id="KW-0540">Nuclease</keyword>
<dbReference type="GO" id="GO:0003676">
    <property type="term" value="F:nucleic acid binding"/>
    <property type="evidence" value="ECO:0007669"/>
    <property type="project" value="InterPro"/>
</dbReference>
<comment type="caution">
    <text evidence="5">The sequence shown here is derived from an EMBL/GenBank/DDBJ whole genome shotgun (WGS) entry which is preliminary data.</text>
</comment>
<reference evidence="5 6" key="1">
    <citation type="submission" date="2020-04" db="EMBL/GenBank/DDBJ databases">
        <authorList>
            <person name="Alioto T."/>
            <person name="Alioto T."/>
            <person name="Gomez Garrido J."/>
        </authorList>
    </citation>
    <scope>NUCLEOTIDE SEQUENCE [LARGE SCALE GENOMIC DNA]</scope>
</reference>
<evidence type="ECO:0000259" key="4">
    <source>
        <dbReference type="SMART" id="SM00479"/>
    </source>
</evidence>
<dbReference type="Gene3D" id="3.30.420.10">
    <property type="entry name" value="Ribonuclease H-like superfamily/Ribonuclease H"/>
    <property type="match status" value="1"/>
</dbReference>
<sequence length="251" mass="29200">MSQIMIRSPKNLLQRCYLPLTQIRTKKQTAGMDSLRERNKQRYWRFPKTNTDTRQIFDFFLVLDFEATCLENEKIGVQEIIEFPCIKVNAITLEPEAVFHQYVMPTVNPQLSDFCTKLTGITQEMVEGQCNFKETLKHFSKWIQEQGCATNRSAFVTSGDWDLKILLPKQCHHEGVDMPSYFASWINIKQSFADATGQYPRGIIDMMTRLNLKHCGRLHSGLDDCRNLTKILQKLAFEGFVFHKTGFLWKS</sequence>
<keyword evidence="3" id="KW-0269">Exonuclease</keyword>
<dbReference type="OrthoDB" id="1452at2759"/>
<dbReference type="PANTHER" id="PTHR23044">
    <property type="entry name" value="3'-5' EXONUCLEASE ERI1-RELATED"/>
    <property type="match status" value="1"/>
</dbReference>
<dbReference type="AlphaFoldDB" id="A0A8S1DQM4"/>
<dbReference type="EMBL" id="CADEPI010000352">
    <property type="protein sequence ID" value="CAB3384458.1"/>
    <property type="molecule type" value="Genomic_DNA"/>
</dbReference>
<dbReference type="GO" id="GO:0000175">
    <property type="term" value="F:3'-5'-RNA exonuclease activity"/>
    <property type="evidence" value="ECO:0007669"/>
    <property type="project" value="InterPro"/>
</dbReference>
<evidence type="ECO:0000256" key="2">
    <source>
        <dbReference type="ARBA" id="ARBA00022801"/>
    </source>
</evidence>
<accession>A0A8S1DQM4</accession>